<dbReference type="OrthoDB" id="370182at2"/>
<evidence type="ECO:0000313" key="1">
    <source>
        <dbReference type="EMBL" id="ORC34487.1"/>
    </source>
</evidence>
<organism evidence="1 2">
    <name type="scientific">Marispirochaeta aestuarii</name>
    <dbReference type="NCBI Taxonomy" id="1963862"/>
    <lineage>
        <taxon>Bacteria</taxon>
        <taxon>Pseudomonadati</taxon>
        <taxon>Spirochaetota</taxon>
        <taxon>Spirochaetia</taxon>
        <taxon>Spirochaetales</taxon>
        <taxon>Spirochaetaceae</taxon>
        <taxon>Marispirochaeta</taxon>
    </lineage>
</organism>
<keyword evidence="2" id="KW-1185">Reference proteome</keyword>
<dbReference type="Proteomes" id="UP000192343">
    <property type="component" value="Unassembled WGS sequence"/>
</dbReference>
<dbReference type="EMBL" id="MWQY01000013">
    <property type="protein sequence ID" value="ORC34487.1"/>
    <property type="molecule type" value="Genomic_DNA"/>
</dbReference>
<evidence type="ECO:0000313" key="2">
    <source>
        <dbReference type="Proteomes" id="UP000192343"/>
    </source>
</evidence>
<proteinExistence type="predicted"/>
<dbReference type="RefSeq" id="WP_083051331.1">
    <property type="nucleotide sequence ID" value="NZ_CAXXQO010000004.1"/>
</dbReference>
<dbReference type="STRING" id="1963862.B4O97_12660"/>
<name>A0A1Y1RWD7_9SPIO</name>
<gene>
    <name evidence="1" type="ORF">B4O97_12660</name>
</gene>
<sequence length="147" mass="17040">MKYSKLMRERIQRVNVLFKELGYEVFDNSGDEASYIAGFEGGDGAAGEFYIDMDNKFLEIAYTFAFPPETSEFLQRRLVEMLKICYEFGCYINISKEEEISFSVFSKIYFAGLNFYSLKETLKDFNLCIGAVKEAVDIHNENEDQEI</sequence>
<protein>
    <submittedName>
        <fullName evidence="1">Uncharacterized protein</fullName>
    </submittedName>
</protein>
<dbReference type="AlphaFoldDB" id="A0A1Y1RWD7"/>
<comment type="caution">
    <text evidence="1">The sequence shown here is derived from an EMBL/GenBank/DDBJ whole genome shotgun (WGS) entry which is preliminary data.</text>
</comment>
<accession>A0A1Y1RWD7</accession>
<reference evidence="1 2" key="1">
    <citation type="submission" date="2017-03" db="EMBL/GenBank/DDBJ databases">
        <title>Draft Genome sequence of Marispirochaeta sp. strain JC444.</title>
        <authorList>
            <person name="Shivani Y."/>
            <person name="Subhash Y."/>
            <person name="Sasikala C."/>
            <person name="Ramana C."/>
        </authorList>
    </citation>
    <scope>NUCLEOTIDE SEQUENCE [LARGE SCALE GENOMIC DNA]</scope>
    <source>
        <strain evidence="1 2">JC444</strain>
    </source>
</reference>